<dbReference type="PANTHER" id="PTHR30438:SF2">
    <property type="entry name" value="MEMBRANE PROTEIN"/>
    <property type="match status" value="1"/>
</dbReference>
<feature type="coiled-coil region" evidence="1">
    <location>
        <begin position="175"/>
        <end position="216"/>
    </location>
</feature>
<dbReference type="Gene3D" id="6.10.140.1990">
    <property type="match status" value="1"/>
</dbReference>
<dbReference type="EMBL" id="CP001281">
    <property type="protein sequence ID" value="ACK53911.1"/>
    <property type="molecule type" value="Genomic_DNA"/>
</dbReference>
<proteinExistence type="predicted"/>
<dbReference type="eggNOG" id="COG0845">
    <property type="taxonomic scope" value="Bacteria"/>
</dbReference>
<evidence type="ECO:0000313" key="4">
    <source>
        <dbReference type="Proteomes" id="UP000002186"/>
    </source>
</evidence>
<feature type="domain" description="YbhG-like alpha-helical hairpin" evidence="2">
    <location>
        <begin position="79"/>
        <end position="212"/>
    </location>
</feature>
<dbReference type="STRING" id="85643.Tmz1t_1152"/>
<evidence type="ECO:0000259" key="2">
    <source>
        <dbReference type="Pfam" id="PF25881"/>
    </source>
</evidence>
<sequence length="355" mass="38112">MNMTRSGRLAWLGAGVLVLAAAGAWQFLRPAPDDDSFVRGNGRIEATEVDVAAKAPGRVDAILVNEGDFVTRDDVIARMDVKSLQAQLAQARAEVANAHSARETARAQVAQRQADVTMAEAVLVQGRAEYDVARRTAARSQALLNDRATSAQKADDDAARARTAEASIHVAEARIVAARAGVRAAEAQVQQAEAAIRAAEAVVARLETEIADGELRAPRSGRVQYRVVQPGEVVGGGGKVVSLVDVGDVYMTFFLPEMAAGRVALGSEVRIVLDAAQAFVIPARVSYVASVAQFTPKTVETQSERQKMVFRVKARIDPELLARYPEQVKTGLPGMAHLRLDAQREWPPALQPRLP</sequence>
<accession>C4ZK63</accession>
<dbReference type="GO" id="GO:0005886">
    <property type="term" value="C:plasma membrane"/>
    <property type="evidence" value="ECO:0007669"/>
    <property type="project" value="TreeGrafter"/>
</dbReference>
<dbReference type="KEGG" id="tmz:Tmz1t_1152"/>
<reference evidence="3 4" key="2">
    <citation type="journal article" date="2012" name="Stand. Genomic Sci.">
        <title>Complete genome sequence of Thauera aminoaromatica strain MZ1T.</title>
        <authorList>
            <person name="Jiang K."/>
            <person name="Sanseverino J."/>
            <person name="Chauhan A."/>
            <person name="Lucas S."/>
            <person name="Copeland A."/>
            <person name="Lapidus A."/>
            <person name="Del Rio T.G."/>
            <person name="Dalin E."/>
            <person name="Tice H."/>
            <person name="Bruce D."/>
            <person name="Goodwin L."/>
            <person name="Pitluck S."/>
            <person name="Sims D."/>
            <person name="Brettin T."/>
            <person name="Detter J.C."/>
            <person name="Han C."/>
            <person name="Chang Y.J."/>
            <person name="Larimer F."/>
            <person name="Land M."/>
            <person name="Hauser L."/>
            <person name="Kyrpides N.C."/>
            <person name="Mikhailova N."/>
            <person name="Moser S."/>
            <person name="Jegier P."/>
            <person name="Close D."/>
            <person name="Debruyn J.M."/>
            <person name="Wang Y."/>
            <person name="Layton A.C."/>
            <person name="Allen M.S."/>
            <person name="Sayler G.S."/>
        </authorList>
    </citation>
    <scope>NUCLEOTIDE SEQUENCE [LARGE SCALE GENOMIC DNA]</scope>
    <source>
        <strain evidence="3 4">MZ1T</strain>
    </source>
</reference>
<dbReference type="GO" id="GO:0019898">
    <property type="term" value="C:extrinsic component of membrane"/>
    <property type="evidence" value="ECO:0007669"/>
    <property type="project" value="InterPro"/>
</dbReference>
<dbReference type="RefSeq" id="WP_012584893.1">
    <property type="nucleotide sequence ID" value="NC_011662.2"/>
</dbReference>
<dbReference type="SUPFAM" id="SSF111369">
    <property type="entry name" value="HlyD-like secretion proteins"/>
    <property type="match status" value="2"/>
</dbReference>
<gene>
    <name evidence="3" type="ordered locus">Tmz1t_1152</name>
</gene>
<dbReference type="InterPro" id="IPR030190">
    <property type="entry name" value="MacA_alpha-hairpin_sf"/>
</dbReference>
<reference evidence="4" key="1">
    <citation type="submission" date="2009-05" db="EMBL/GenBank/DDBJ databases">
        <title>Complete sequence of chromosome of Thauera sp. MZ1T.</title>
        <authorList>
            <consortium name="US DOE Joint Genome Institute"/>
            <person name="Lucas S."/>
            <person name="Copeland A."/>
            <person name="Lapidus A."/>
            <person name="Glavina del Rio T."/>
            <person name="Dalin E."/>
            <person name="Tice H."/>
            <person name="Bruce D."/>
            <person name="Goodwin L."/>
            <person name="Pitluck S."/>
            <person name="Sims D."/>
            <person name="Brettin T."/>
            <person name="Detter J.C."/>
            <person name="Han C."/>
            <person name="Larimer F."/>
            <person name="Land M."/>
            <person name="Hauser L."/>
            <person name="Kyrpides N."/>
            <person name="Mikhailova N."/>
            <person name="Sayler G.S."/>
        </authorList>
    </citation>
    <scope>NUCLEOTIDE SEQUENCE [LARGE SCALE GENOMIC DNA]</scope>
    <source>
        <strain evidence="4">MZ1T</strain>
    </source>
</reference>
<dbReference type="Gene3D" id="2.40.30.170">
    <property type="match status" value="1"/>
</dbReference>
<dbReference type="InterPro" id="IPR059052">
    <property type="entry name" value="HH_YbhG-like"/>
</dbReference>
<dbReference type="Proteomes" id="UP000002186">
    <property type="component" value="Chromosome"/>
</dbReference>
<dbReference type="HOGENOM" id="CLU_018816_6_0_4"/>
<dbReference type="PANTHER" id="PTHR30438">
    <property type="entry name" value="36 KDA ANTIGEN-RELATED"/>
    <property type="match status" value="1"/>
</dbReference>
<dbReference type="GO" id="GO:1990195">
    <property type="term" value="C:macrolide transmembrane transporter complex"/>
    <property type="evidence" value="ECO:0007669"/>
    <property type="project" value="InterPro"/>
</dbReference>
<protein>
    <submittedName>
        <fullName evidence="3">Secretion protein HlyD family protein</fullName>
    </submittedName>
</protein>
<organism evidence="3 4">
    <name type="scientific">Thauera aminoaromatica</name>
    <dbReference type="NCBI Taxonomy" id="164330"/>
    <lineage>
        <taxon>Bacteria</taxon>
        <taxon>Pseudomonadati</taxon>
        <taxon>Pseudomonadota</taxon>
        <taxon>Betaproteobacteria</taxon>
        <taxon>Rhodocyclales</taxon>
        <taxon>Zoogloeaceae</taxon>
        <taxon>Thauera</taxon>
    </lineage>
</organism>
<dbReference type="AlphaFoldDB" id="C4ZK63"/>
<dbReference type="Pfam" id="PF25881">
    <property type="entry name" value="HH_YBHG"/>
    <property type="match status" value="1"/>
</dbReference>
<feature type="coiled-coil region" evidence="1">
    <location>
        <begin position="81"/>
        <end position="108"/>
    </location>
</feature>
<keyword evidence="1" id="KW-0175">Coiled coil</keyword>
<dbReference type="Gene3D" id="2.40.50.100">
    <property type="match status" value="1"/>
</dbReference>
<dbReference type="GO" id="GO:1990961">
    <property type="term" value="P:xenobiotic detoxification by transmembrane export across the plasma membrane"/>
    <property type="evidence" value="ECO:0007669"/>
    <property type="project" value="InterPro"/>
</dbReference>
<evidence type="ECO:0000256" key="1">
    <source>
        <dbReference type="SAM" id="Coils"/>
    </source>
</evidence>
<keyword evidence="4" id="KW-1185">Reference proteome</keyword>
<name>C4ZK63_THASP</name>
<evidence type="ECO:0000313" key="3">
    <source>
        <dbReference type="EMBL" id="ACK53911.1"/>
    </source>
</evidence>